<dbReference type="PANTHER" id="PTHR43684">
    <property type="match status" value="1"/>
</dbReference>
<dbReference type="PANTHER" id="PTHR43684:SF4">
    <property type="entry name" value="ENOYL-COA HYDRATASE_ISOMERASE FAMILY PROTEIN (AFU_ORTHOLOGUE AFUA_1G01890)"/>
    <property type="match status" value="1"/>
</dbReference>
<dbReference type="EMBL" id="JBHTCM010000007">
    <property type="protein sequence ID" value="MFC7332901.1"/>
    <property type="molecule type" value="Genomic_DNA"/>
</dbReference>
<gene>
    <name evidence="2" type="ORF">ACFQPS_06975</name>
</gene>
<sequence>MAFTDILYEVADRVATITLNRPDRLNAWTPAMAQDLKAAFAEAGADDRVRVIVVTGAGRGFCAGADMIAMGGMLASGTAPGREVFPDLAHDPTPGRDFDQPLTYPLKTPKPVIAAINGPVAGIGLCFSLFCDIRFIAADAKVTTAFSRRGLIAEYGSAWMLPRLVGPMNALDLLYTARTLTAEEAAAMGLARLLPAEGFAEAVRAYAADLAHGVSPRSLAVIKRQVYAGLLHGLAEASVLADEEMLASLGSEDFREGVAHFLEKRPPAFPGR</sequence>
<reference evidence="3" key="1">
    <citation type="journal article" date="2019" name="Int. J. Syst. Evol. Microbiol.">
        <title>The Global Catalogue of Microorganisms (GCM) 10K type strain sequencing project: providing services to taxonomists for standard genome sequencing and annotation.</title>
        <authorList>
            <consortium name="The Broad Institute Genomics Platform"/>
            <consortium name="The Broad Institute Genome Sequencing Center for Infectious Disease"/>
            <person name="Wu L."/>
            <person name="Ma J."/>
        </authorList>
    </citation>
    <scope>NUCLEOTIDE SEQUENCE [LARGE SCALE GENOMIC DNA]</scope>
    <source>
        <strain evidence="3">CGMCC 1.16275</strain>
    </source>
</reference>
<comment type="caution">
    <text evidence="2">The sequence shown here is derived from an EMBL/GenBank/DDBJ whole genome shotgun (WGS) entry which is preliminary data.</text>
</comment>
<dbReference type="InterPro" id="IPR051053">
    <property type="entry name" value="ECH/Chromodomain_protein"/>
</dbReference>
<evidence type="ECO:0000313" key="3">
    <source>
        <dbReference type="Proteomes" id="UP001596456"/>
    </source>
</evidence>
<accession>A0ABW2KUN6</accession>
<name>A0ABW2KUN6_9PROT</name>
<evidence type="ECO:0000256" key="1">
    <source>
        <dbReference type="ARBA" id="ARBA00005254"/>
    </source>
</evidence>
<dbReference type="CDD" id="cd06558">
    <property type="entry name" value="crotonase-like"/>
    <property type="match status" value="1"/>
</dbReference>
<proteinExistence type="inferred from homology"/>
<dbReference type="Gene3D" id="3.90.226.10">
    <property type="entry name" value="2-enoyl-CoA Hydratase, Chain A, domain 1"/>
    <property type="match status" value="1"/>
</dbReference>
<keyword evidence="2" id="KW-0456">Lyase</keyword>
<keyword evidence="3" id="KW-1185">Reference proteome</keyword>
<dbReference type="InterPro" id="IPR029045">
    <property type="entry name" value="ClpP/crotonase-like_dom_sf"/>
</dbReference>
<evidence type="ECO:0000313" key="2">
    <source>
        <dbReference type="EMBL" id="MFC7332901.1"/>
    </source>
</evidence>
<dbReference type="Pfam" id="PF00378">
    <property type="entry name" value="ECH_1"/>
    <property type="match status" value="1"/>
</dbReference>
<comment type="similarity">
    <text evidence="1">Belongs to the enoyl-CoA hydratase/isomerase family.</text>
</comment>
<organism evidence="2 3">
    <name type="scientific">Rhodocista pekingensis</name>
    <dbReference type="NCBI Taxonomy" id="201185"/>
    <lineage>
        <taxon>Bacteria</taxon>
        <taxon>Pseudomonadati</taxon>
        <taxon>Pseudomonadota</taxon>
        <taxon>Alphaproteobacteria</taxon>
        <taxon>Rhodospirillales</taxon>
        <taxon>Azospirillaceae</taxon>
        <taxon>Rhodocista</taxon>
    </lineage>
</organism>
<dbReference type="NCBIfam" id="NF004857">
    <property type="entry name" value="PRK06210.1"/>
    <property type="match status" value="1"/>
</dbReference>
<dbReference type="InterPro" id="IPR001753">
    <property type="entry name" value="Enoyl-CoA_hydra/iso"/>
</dbReference>
<dbReference type="SUPFAM" id="SSF52096">
    <property type="entry name" value="ClpP/crotonase"/>
    <property type="match status" value="1"/>
</dbReference>
<dbReference type="EC" id="4.2.1.17" evidence="2"/>
<dbReference type="Proteomes" id="UP001596456">
    <property type="component" value="Unassembled WGS sequence"/>
</dbReference>
<protein>
    <submittedName>
        <fullName evidence="2">Enoyl-CoA hydratase</fullName>
        <ecNumber evidence="2">4.2.1.17</ecNumber>
    </submittedName>
</protein>
<dbReference type="RefSeq" id="WP_377357641.1">
    <property type="nucleotide sequence ID" value="NZ_JBHTCM010000007.1"/>
</dbReference>
<dbReference type="GO" id="GO:0004300">
    <property type="term" value="F:enoyl-CoA hydratase activity"/>
    <property type="evidence" value="ECO:0007669"/>
    <property type="project" value="UniProtKB-EC"/>
</dbReference>